<evidence type="ECO:0000256" key="1">
    <source>
        <dbReference type="ARBA" id="ARBA00009998"/>
    </source>
</evidence>
<gene>
    <name evidence="6" type="primary">xseB</name>
    <name evidence="8" type="ORF">SAMN04487834_100169</name>
</gene>
<dbReference type="eggNOG" id="COG1722">
    <property type="taxonomic scope" value="Bacteria"/>
</dbReference>
<evidence type="ECO:0000256" key="7">
    <source>
        <dbReference type="SAM" id="Coils"/>
    </source>
</evidence>
<evidence type="ECO:0000256" key="2">
    <source>
        <dbReference type="ARBA" id="ARBA00022490"/>
    </source>
</evidence>
<evidence type="ECO:0000256" key="6">
    <source>
        <dbReference type="HAMAP-Rule" id="MF_00337"/>
    </source>
</evidence>
<evidence type="ECO:0000256" key="3">
    <source>
        <dbReference type="ARBA" id="ARBA00022722"/>
    </source>
</evidence>
<comment type="function">
    <text evidence="6">Bidirectionally degrades single-stranded DNA into large acid-insoluble oligonucleotides, which are then degraded further into small acid-soluble oligonucleotides.</text>
</comment>
<keyword evidence="4 6" id="KW-0378">Hydrolase</keyword>
<dbReference type="GO" id="GO:0008855">
    <property type="term" value="F:exodeoxyribonuclease VII activity"/>
    <property type="evidence" value="ECO:0007669"/>
    <property type="project" value="UniProtKB-UniRule"/>
</dbReference>
<keyword evidence="2 6" id="KW-0963">Cytoplasm</keyword>
<reference evidence="9" key="1">
    <citation type="submission" date="2016-10" db="EMBL/GenBank/DDBJ databases">
        <authorList>
            <person name="Varghese N."/>
        </authorList>
    </citation>
    <scope>NUCLEOTIDE SEQUENCE [LARGE SCALE GENOMIC DNA]</scope>
    <source>
        <strain evidence="9">DSM 20406</strain>
    </source>
</reference>
<comment type="similarity">
    <text evidence="1 6">Belongs to the XseB family.</text>
</comment>
<dbReference type="InterPro" id="IPR037004">
    <property type="entry name" value="Exonuc_VII_ssu_sf"/>
</dbReference>
<evidence type="ECO:0000256" key="5">
    <source>
        <dbReference type="ARBA" id="ARBA00022839"/>
    </source>
</evidence>
<evidence type="ECO:0000313" key="8">
    <source>
        <dbReference type="EMBL" id="SEI37571.1"/>
    </source>
</evidence>
<comment type="catalytic activity">
    <reaction evidence="6">
        <text>Exonucleolytic cleavage in either 5'- to 3'- or 3'- to 5'-direction to yield nucleoside 5'-phosphates.</text>
        <dbReference type="EC" id="3.1.11.6"/>
    </reaction>
</comment>
<keyword evidence="3 6" id="KW-0540">Nuclease</keyword>
<evidence type="ECO:0000313" key="9">
    <source>
        <dbReference type="Proteomes" id="UP000183028"/>
    </source>
</evidence>
<dbReference type="GO" id="GO:0009318">
    <property type="term" value="C:exodeoxyribonuclease VII complex"/>
    <property type="evidence" value="ECO:0007669"/>
    <property type="project" value="UniProtKB-UniRule"/>
</dbReference>
<dbReference type="NCBIfam" id="TIGR01280">
    <property type="entry name" value="xseB"/>
    <property type="match status" value="1"/>
</dbReference>
<dbReference type="GO" id="GO:0006308">
    <property type="term" value="P:DNA catabolic process"/>
    <property type="evidence" value="ECO:0007669"/>
    <property type="project" value="UniProtKB-UniRule"/>
</dbReference>
<dbReference type="STRING" id="322505.SAMN04487836_101105"/>
<keyword evidence="5 6" id="KW-0269">Exonuclease</keyword>
<comment type="subcellular location">
    <subcellularLocation>
        <location evidence="6">Cytoplasm</location>
    </subcellularLocation>
</comment>
<dbReference type="Proteomes" id="UP000183028">
    <property type="component" value="Unassembled WGS sequence"/>
</dbReference>
<accession>A0A1H6Q124</accession>
<dbReference type="HAMAP" id="MF_00337">
    <property type="entry name" value="Exonuc_7_S"/>
    <property type="match status" value="1"/>
</dbReference>
<sequence length="81" mass="9337">MDKNMTYEQAMNRLDEIIKILEENKATLDESITLYEEGIELAKLCDSKLKSIEDRVVKIYENGGMQTYEGDSNETNDRGNQ</sequence>
<dbReference type="SUPFAM" id="SSF116842">
    <property type="entry name" value="XseB-like"/>
    <property type="match status" value="1"/>
</dbReference>
<name>A0A1H6Q124_9FIRM</name>
<keyword evidence="9" id="KW-1185">Reference proteome</keyword>
<dbReference type="Gene3D" id="1.10.287.1040">
    <property type="entry name" value="Exonuclease VII, small subunit"/>
    <property type="match status" value="1"/>
</dbReference>
<dbReference type="GO" id="GO:0005829">
    <property type="term" value="C:cytosol"/>
    <property type="evidence" value="ECO:0007669"/>
    <property type="project" value="TreeGrafter"/>
</dbReference>
<feature type="coiled-coil region" evidence="7">
    <location>
        <begin position="4"/>
        <end position="31"/>
    </location>
</feature>
<keyword evidence="7" id="KW-0175">Coiled coil</keyword>
<evidence type="ECO:0000256" key="4">
    <source>
        <dbReference type="ARBA" id="ARBA00022801"/>
    </source>
</evidence>
<protein>
    <recommendedName>
        <fullName evidence="6">Exodeoxyribonuclease 7 small subunit</fullName>
        <ecNumber evidence="6">3.1.11.6</ecNumber>
    </recommendedName>
    <alternativeName>
        <fullName evidence="6">Exodeoxyribonuclease VII small subunit</fullName>
        <shortName evidence="6">Exonuclease VII small subunit</shortName>
    </alternativeName>
</protein>
<dbReference type="PANTHER" id="PTHR34137">
    <property type="entry name" value="EXODEOXYRIBONUCLEASE 7 SMALL SUBUNIT"/>
    <property type="match status" value="1"/>
</dbReference>
<comment type="subunit">
    <text evidence="6">Heterooligomer composed of large and small subunits.</text>
</comment>
<dbReference type="OrthoDB" id="9798666at2"/>
<dbReference type="Pfam" id="PF02609">
    <property type="entry name" value="Exonuc_VII_S"/>
    <property type="match status" value="1"/>
</dbReference>
<organism evidence="8 9">
    <name type="scientific">Sharpea azabuensis</name>
    <dbReference type="NCBI Taxonomy" id="322505"/>
    <lineage>
        <taxon>Bacteria</taxon>
        <taxon>Bacillati</taxon>
        <taxon>Bacillota</taxon>
        <taxon>Erysipelotrichia</taxon>
        <taxon>Erysipelotrichales</taxon>
        <taxon>Coprobacillaceae</taxon>
        <taxon>Sharpea</taxon>
    </lineage>
</organism>
<dbReference type="InterPro" id="IPR003761">
    <property type="entry name" value="Exonuc_VII_S"/>
</dbReference>
<proteinExistence type="inferred from homology"/>
<dbReference type="EC" id="3.1.11.6" evidence="6"/>
<dbReference type="AlphaFoldDB" id="A0A1H6Q124"/>
<dbReference type="RefSeq" id="WP_033161796.1">
    <property type="nucleotide sequence ID" value="NZ_CACVPP010000004.1"/>
</dbReference>
<dbReference type="PANTHER" id="PTHR34137:SF1">
    <property type="entry name" value="EXODEOXYRIBONUCLEASE 7 SMALL SUBUNIT"/>
    <property type="match status" value="1"/>
</dbReference>
<dbReference type="EMBL" id="FNYK01000001">
    <property type="protein sequence ID" value="SEI37571.1"/>
    <property type="molecule type" value="Genomic_DNA"/>
</dbReference>
<dbReference type="GeneID" id="54119206"/>